<proteinExistence type="predicted"/>
<sequence length="585" mass="64600">MATWAPISLSGPEELKDIFPGVRGLQKIQQTPQEQRNTGVLPVIGADPVVLQKAINFLFSINSRIKSSVSRSNGREAPKVLALSGLLIGIVEIAKRLPTAAKASATADLGLDQPFASAFANVADPSATTAACTTVYKEGSMDHNELLDDQARLAAVEGEEHAYGPGPAAPAPKKQKLEVSKVTGKASTQESSPSKVKPGSRRMETPPEAGPQVSPPPMEGTAGGSGSRISRLSKGVSYRVLNFEQQYEHLRDVWLLNQSSYQPNLYFTAVFSELQLELVVNLETGEVTVRRAVWEAKASLRQGYRKKIDQAAKTAVCVYINNLAHGVVIKNVYVLFTPENTGWELGYHPHELRGDIFVSEFLELSKRDPKNPMEFKAGDQLLKGGTYILKAFLGDALSKLSVKEMDDILVDIEVSQVLSSIHLMQDAFREEAPWFEEPLHRLERKGDDQDVPPEEQLGRVTRGKVKRQREVAAYEKIPVPVPPRPPPMDPKKFEWRRLLEEGDRYEAVGKEVRRRGQDLQRQSYELGPNQTEERKLGGSLGSTFESSGFLVWICLRKCPTQAGGDCENKEDAGGRAGRDQQVLIR</sequence>
<feature type="region of interest" description="Disordered" evidence="1">
    <location>
        <begin position="157"/>
        <end position="228"/>
    </location>
</feature>
<dbReference type="EMBL" id="DF237065">
    <property type="protein sequence ID" value="GAQ82567.1"/>
    <property type="molecule type" value="Genomic_DNA"/>
</dbReference>
<evidence type="ECO:0000313" key="2">
    <source>
        <dbReference type="EMBL" id="GAQ82567.1"/>
    </source>
</evidence>
<accession>A0A1Y1I1C2</accession>
<name>A0A1Y1I1C2_KLENI</name>
<evidence type="ECO:0000313" key="3">
    <source>
        <dbReference type="Proteomes" id="UP000054558"/>
    </source>
</evidence>
<gene>
    <name evidence="2" type="ORF">KFL_001160010</name>
</gene>
<organism evidence="2 3">
    <name type="scientific">Klebsormidium nitens</name>
    <name type="common">Green alga</name>
    <name type="synonym">Ulothrix nitens</name>
    <dbReference type="NCBI Taxonomy" id="105231"/>
    <lineage>
        <taxon>Eukaryota</taxon>
        <taxon>Viridiplantae</taxon>
        <taxon>Streptophyta</taxon>
        <taxon>Klebsormidiophyceae</taxon>
        <taxon>Klebsormidiales</taxon>
        <taxon>Klebsormidiaceae</taxon>
        <taxon>Klebsormidium</taxon>
    </lineage>
</organism>
<dbReference type="Proteomes" id="UP000054558">
    <property type="component" value="Unassembled WGS sequence"/>
</dbReference>
<feature type="compositionally biased region" description="Polar residues" evidence="1">
    <location>
        <begin position="185"/>
        <end position="194"/>
    </location>
</feature>
<feature type="compositionally biased region" description="Basic and acidic residues" evidence="1">
    <location>
        <begin position="566"/>
        <end position="578"/>
    </location>
</feature>
<feature type="region of interest" description="Disordered" evidence="1">
    <location>
        <begin position="563"/>
        <end position="585"/>
    </location>
</feature>
<evidence type="ECO:0000256" key="1">
    <source>
        <dbReference type="SAM" id="MobiDB-lite"/>
    </source>
</evidence>
<reference evidence="2 3" key="1">
    <citation type="journal article" date="2014" name="Nat. Commun.">
        <title>Klebsormidium flaccidum genome reveals primary factors for plant terrestrial adaptation.</title>
        <authorList>
            <person name="Hori K."/>
            <person name="Maruyama F."/>
            <person name="Fujisawa T."/>
            <person name="Togashi T."/>
            <person name="Yamamoto N."/>
            <person name="Seo M."/>
            <person name="Sato S."/>
            <person name="Yamada T."/>
            <person name="Mori H."/>
            <person name="Tajima N."/>
            <person name="Moriyama T."/>
            <person name="Ikeuchi M."/>
            <person name="Watanabe M."/>
            <person name="Wada H."/>
            <person name="Kobayashi K."/>
            <person name="Saito M."/>
            <person name="Masuda T."/>
            <person name="Sasaki-Sekimoto Y."/>
            <person name="Mashiguchi K."/>
            <person name="Awai K."/>
            <person name="Shimojima M."/>
            <person name="Masuda S."/>
            <person name="Iwai M."/>
            <person name="Nobusawa T."/>
            <person name="Narise T."/>
            <person name="Kondo S."/>
            <person name="Saito H."/>
            <person name="Sato R."/>
            <person name="Murakawa M."/>
            <person name="Ihara Y."/>
            <person name="Oshima-Yamada Y."/>
            <person name="Ohtaka K."/>
            <person name="Satoh M."/>
            <person name="Sonobe K."/>
            <person name="Ishii M."/>
            <person name="Ohtani R."/>
            <person name="Kanamori-Sato M."/>
            <person name="Honoki R."/>
            <person name="Miyazaki D."/>
            <person name="Mochizuki H."/>
            <person name="Umetsu J."/>
            <person name="Higashi K."/>
            <person name="Shibata D."/>
            <person name="Kamiya Y."/>
            <person name="Sato N."/>
            <person name="Nakamura Y."/>
            <person name="Tabata S."/>
            <person name="Ida S."/>
            <person name="Kurokawa K."/>
            <person name="Ohta H."/>
        </authorList>
    </citation>
    <scope>NUCLEOTIDE SEQUENCE [LARGE SCALE GENOMIC DNA]</scope>
    <source>
        <strain evidence="2 3">NIES-2285</strain>
    </source>
</reference>
<dbReference type="AlphaFoldDB" id="A0A1Y1I1C2"/>
<protein>
    <submittedName>
        <fullName evidence="2">Uncharacterized protein</fullName>
    </submittedName>
</protein>
<keyword evidence="3" id="KW-1185">Reference proteome</keyword>
<feature type="region of interest" description="Disordered" evidence="1">
    <location>
        <begin position="513"/>
        <end position="539"/>
    </location>
</feature>